<comment type="catalytic activity">
    <reaction evidence="5">
        <text>D-xylose + NADP(+) = D-xylono-1,5-lactone + NADPH + H(+)</text>
        <dbReference type="Rhea" id="RHEA:22000"/>
        <dbReference type="ChEBI" id="CHEBI:15378"/>
        <dbReference type="ChEBI" id="CHEBI:15867"/>
        <dbReference type="ChEBI" id="CHEBI:53455"/>
        <dbReference type="ChEBI" id="CHEBI:57783"/>
        <dbReference type="ChEBI" id="CHEBI:58349"/>
        <dbReference type="EC" id="1.1.1.179"/>
    </reaction>
</comment>
<keyword evidence="9" id="KW-1185">Reference proteome</keyword>
<protein>
    <recommendedName>
        <fullName evidence="3">D-xylose 1-dehydrogenase (NADP(+), D-xylono-1,5-lactone-forming)</fullName>
        <ecNumber evidence="3">1.1.1.179</ecNumber>
    </recommendedName>
    <alternativeName>
        <fullName evidence="4">D-xylose-NADP dehydrogenase</fullName>
    </alternativeName>
</protein>
<evidence type="ECO:0000256" key="4">
    <source>
        <dbReference type="ARBA" id="ARBA00042988"/>
    </source>
</evidence>
<dbReference type="InterPro" id="IPR050984">
    <property type="entry name" value="Gfo/Idh/MocA_domain"/>
</dbReference>
<dbReference type="Gene3D" id="3.40.50.720">
    <property type="entry name" value="NAD(P)-binding Rossmann-like Domain"/>
    <property type="match status" value="1"/>
</dbReference>
<dbReference type="GO" id="GO:0047837">
    <property type="term" value="F:D-xylose 1-dehydrogenase (NADP+) activity"/>
    <property type="evidence" value="ECO:0007669"/>
    <property type="project" value="UniProtKB-EC"/>
</dbReference>
<accession>A0AA35M5S4</accession>
<evidence type="ECO:0000313" key="9">
    <source>
        <dbReference type="Proteomes" id="UP001160390"/>
    </source>
</evidence>
<keyword evidence="2" id="KW-0560">Oxidoreductase</keyword>
<gene>
    <name evidence="8" type="ORF">CCHLO57077_00019221</name>
</gene>
<feature type="domain" description="Gfo/Idh/MocA-like oxidoreductase N-terminal" evidence="7">
    <location>
        <begin position="3"/>
        <end position="111"/>
    </location>
</feature>
<dbReference type="PANTHER" id="PTHR22604">
    <property type="entry name" value="OXIDOREDUCTASES"/>
    <property type="match status" value="1"/>
</dbReference>
<keyword evidence="6" id="KW-0732">Signal</keyword>
<evidence type="ECO:0000313" key="8">
    <source>
        <dbReference type="EMBL" id="CAI6091057.1"/>
    </source>
</evidence>
<feature type="chain" id="PRO_5041470537" description="D-xylose 1-dehydrogenase (NADP(+), D-xylono-1,5-lactone-forming)" evidence="6">
    <location>
        <begin position="18"/>
        <end position="112"/>
    </location>
</feature>
<dbReference type="Proteomes" id="UP001160390">
    <property type="component" value="Unassembled WGS sequence"/>
</dbReference>
<dbReference type="AlphaFoldDB" id="A0AA35M5S4"/>
<dbReference type="SUPFAM" id="SSF51735">
    <property type="entry name" value="NAD(P)-binding Rossmann-fold domains"/>
    <property type="match status" value="1"/>
</dbReference>
<evidence type="ECO:0000256" key="2">
    <source>
        <dbReference type="ARBA" id="ARBA00023002"/>
    </source>
</evidence>
<sequence>MPRWGVLGTSLISHTVASAINASPDSQVVAVFGRDVERLASFADKHGVAHRCESIEALVALPEIDVVYVGLPSHLHASAAMAALRAGKPTLSEKALETTMADAHALINEAKT</sequence>
<dbReference type="GO" id="GO:0000166">
    <property type="term" value="F:nucleotide binding"/>
    <property type="evidence" value="ECO:0007669"/>
    <property type="project" value="InterPro"/>
</dbReference>
<dbReference type="EMBL" id="CABFNP030001077">
    <property type="protein sequence ID" value="CAI6091057.1"/>
    <property type="molecule type" value="Genomic_DNA"/>
</dbReference>
<proteinExistence type="inferred from homology"/>
<feature type="signal peptide" evidence="6">
    <location>
        <begin position="1"/>
        <end position="17"/>
    </location>
</feature>
<dbReference type="InterPro" id="IPR036291">
    <property type="entry name" value="NAD(P)-bd_dom_sf"/>
</dbReference>
<evidence type="ECO:0000256" key="6">
    <source>
        <dbReference type="SAM" id="SignalP"/>
    </source>
</evidence>
<evidence type="ECO:0000259" key="7">
    <source>
        <dbReference type="Pfam" id="PF01408"/>
    </source>
</evidence>
<dbReference type="EC" id="1.1.1.179" evidence="3"/>
<dbReference type="InterPro" id="IPR000683">
    <property type="entry name" value="Gfo/Idh/MocA-like_OxRdtase_N"/>
</dbReference>
<organism evidence="8 9">
    <name type="scientific">Clonostachys chloroleuca</name>
    <dbReference type="NCBI Taxonomy" id="1926264"/>
    <lineage>
        <taxon>Eukaryota</taxon>
        <taxon>Fungi</taxon>
        <taxon>Dikarya</taxon>
        <taxon>Ascomycota</taxon>
        <taxon>Pezizomycotina</taxon>
        <taxon>Sordariomycetes</taxon>
        <taxon>Hypocreomycetidae</taxon>
        <taxon>Hypocreales</taxon>
        <taxon>Bionectriaceae</taxon>
        <taxon>Clonostachys</taxon>
    </lineage>
</organism>
<dbReference type="Pfam" id="PF01408">
    <property type="entry name" value="GFO_IDH_MocA"/>
    <property type="match status" value="1"/>
</dbReference>
<evidence type="ECO:0000256" key="5">
    <source>
        <dbReference type="ARBA" id="ARBA00049233"/>
    </source>
</evidence>
<evidence type="ECO:0000256" key="1">
    <source>
        <dbReference type="ARBA" id="ARBA00010928"/>
    </source>
</evidence>
<comment type="caution">
    <text evidence="8">The sequence shown here is derived from an EMBL/GenBank/DDBJ whole genome shotgun (WGS) entry which is preliminary data.</text>
</comment>
<dbReference type="PANTHER" id="PTHR22604:SF105">
    <property type="entry name" value="TRANS-1,2-DIHYDROBENZENE-1,2-DIOL DEHYDROGENASE"/>
    <property type="match status" value="1"/>
</dbReference>
<comment type="similarity">
    <text evidence="1">Belongs to the Gfo/Idh/MocA family.</text>
</comment>
<name>A0AA35M5S4_9HYPO</name>
<reference evidence="8" key="1">
    <citation type="submission" date="2023-01" db="EMBL/GenBank/DDBJ databases">
        <authorList>
            <person name="Piombo E."/>
        </authorList>
    </citation>
    <scope>NUCLEOTIDE SEQUENCE</scope>
</reference>
<evidence type="ECO:0000256" key="3">
    <source>
        <dbReference type="ARBA" id="ARBA00038984"/>
    </source>
</evidence>